<gene>
    <name evidence="1" type="ORF">TIFTF001_026090</name>
</gene>
<evidence type="ECO:0000313" key="2">
    <source>
        <dbReference type="Proteomes" id="UP001187192"/>
    </source>
</evidence>
<proteinExistence type="predicted"/>
<comment type="caution">
    <text evidence="1">The sequence shown here is derived from an EMBL/GenBank/DDBJ whole genome shotgun (WGS) entry which is preliminary data.</text>
</comment>
<dbReference type="AlphaFoldDB" id="A0AA88B1T1"/>
<sequence>MILSDTCPCHRIVPSSEFQISSPDIFQALTYPVHSPWSGPFTTASHILKATQKSQIERDLRGLVSRFQISWNLDYQTICLLGISSIGAVNEVYDQEARACYAGPIVLVQGAYTPFIDRSSPSLLALAIFFRHRSFSKGPPSVKTLKLIAFEEHESNSIRDLLRDSIFLSSSVQKCGRFDSKPMPSHMY</sequence>
<dbReference type="EMBL" id="BTGU01000067">
    <property type="protein sequence ID" value="GMN56976.1"/>
    <property type="molecule type" value="Genomic_DNA"/>
</dbReference>
<reference evidence="1" key="1">
    <citation type="submission" date="2023-07" db="EMBL/GenBank/DDBJ databases">
        <title>draft genome sequence of fig (Ficus carica).</title>
        <authorList>
            <person name="Takahashi T."/>
            <person name="Nishimura K."/>
        </authorList>
    </citation>
    <scope>NUCLEOTIDE SEQUENCE</scope>
</reference>
<dbReference type="Proteomes" id="UP001187192">
    <property type="component" value="Unassembled WGS sequence"/>
</dbReference>
<protein>
    <submittedName>
        <fullName evidence="1">Uncharacterized protein</fullName>
    </submittedName>
</protein>
<organism evidence="1 2">
    <name type="scientific">Ficus carica</name>
    <name type="common">Common fig</name>
    <dbReference type="NCBI Taxonomy" id="3494"/>
    <lineage>
        <taxon>Eukaryota</taxon>
        <taxon>Viridiplantae</taxon>
        <taxon>Streptophyta</taxon>
        <taxon>Embryophyta</taxon>
        <taxon>Tracheophyta</taxon>
        <taxon>Spermatophyta</taxon>
        <taxon>Magnoliopsida</taxon>
        <taxon>eudicotyledons</taxon>
        <taxon>Gunneridae</taxon>
        <taxon>Pentapetalae</taxon>
        <taxon>rosids</taxon>
        <taxon>fabids</taxon>
        <taxon>Rosales</taxon>
        <taxon>Moraceae</taxon>
        <taxon>Ficeae</taxon>
        <taxon>Ficus</taxon>
    </lineage>
</organism>
<name>A0AA88B1T1_FICCA</name>
<accession>A0AA88B1T1</accession>
<keyword evidence="2" id="KW-1185">Reference proteome</keyword>
<evidence type="ECO:0000313" key="1">
    <source>
        <dbReference type="EMBL" id="GMN56976.1"/>
    </source>
</evidence>